<reference evidence="2" key="1">
    <citation type="submission" date="2018-12" db="EMBL/GenBank/DDBJ databases">
        <title>Complete genome sequencing of Jeotgalibaca sp. H21T32.</title>
        <authorList>
            <person name="Bae J.-W."/>
            <person name="Lee S.-Y."/>
        </authorList>
    </citation>
    <scope>NUCLEOTIDE SEQUENCE [LARGE SCALE GENOMIC DNA]</scope>
    <source>
        <strain evidence="2">H21T32</strain>
    </source>
</reference>
<dbReference type="CDD" id="cd07067">
    <property type="entry name" value="HP_PGM_like"/>
    <property type="match status" value="1"/>
</dbReference>
<keyword evidence="2" id="KW-1185">Reference proteome</keyword>
<proteinExistence type="predicted"/>
<gene>
    <name evidence="1" type="ORF">EJN90_08855</name>
</gene>
<dbReference type="Gene3D" id="3.40.50.1240">
    <property type="entry name" value="Phosphoglycerate mutase-like"/>
    <property type="match status" value="1"/>
</dbReference>
<name>A0A3Q9BKW5_9LACT</name>
<dbReference type="KEGG" id="jeh:EJN90_08855"/>
<dbReference type="AlphaFoldDB" id="A0A3Q9BKW5"/>
<dbReference type="RefSeq" id="WP_126110436.1">
    <property type="nucleotide sequence ID" value="NZ_CP034465.1"/>
</dbReference>
<dbReference type="SUPFAM" id="SSF53254">
    <property type="entry name" value="Phosphoglycerate mutase-like"/>
    <property type="match status" value="1"/>
</dbReference>
<evidence type="ECO:0000313" key="2">
    <source>
        <dbReference type="Proteomes" id="UP000273326"/>
    </source>
</evidence>
<dbReference type="Pfam" id="PF00300">
    <property type="entry name" value="His_Phos_1"/>
    <property type="match status" value="1"/>
</dbReference>
<evidence type="ECO:0000313" key="1">
    <source>
        <dbReference type="EMBL" id="AZP04735.1"/>
    </source>
</evidence>
<dbReference type="OrthoDB" id="2388260at2"/>
<protein>
    <recommendedName>
        <fullName evidence="3">Phosphohistidine phosphatase SixA</fullName>
    </recommendedName>
</protein>
<accession>A0A3Q9BKW5</accession>
<dbReference type="SMART" id="SM00855">
    <property type="entry name" value="PGAM"/>
    <property type="match status" value="1"/>
</dbReference>
<dbReference type="InterPro" id="IPR029033">
    <property type="entry name" value="His_PPase_superfam"/>
</dbReference>
<organism evidence="1 2">
    <name type="scientific">Jeotgalibaca ciconiae</name>
    <dbReference type="NCBI Taxonomy" id="2496265"/>
    <lineage>
        <taxon>Bacteria</taxon>
        <taxon>Bacillati</taxon>
        <taxon>Bacillota</taxon>
        <taxon>Bacilli</taxon>
        <taxon>Lactobacillales</taxon>
        <taxon>Carnobacteriaceae</taxon>
        <taxon>Jeotgalibaca</taxon>
    </lineage>
</organism>
<evidence type="ECO:0008006" key="3">
    <source>
        <dbReference type="Google" id="ProtNLM"/>
    </source>
</evidence>
<dbReference type="EMBL" id="CP034465">
    <property type="protein sequence ID" value="AZP04735.1"/>
    <property type="molecule type" value="Genomic_DNA"/>
</dbReference>
<dbReference type="Proteomes" id="UP000273326">
    <property type="component" value="Chromosome"/>
</dbReference>
<sequence length="154" mass="17521">MIGELILVRHGKAESKLLDKSDFDRTLTEEGKREFETFMKKVVPLLEPKKQLEVWTSPLIRAKETADVFKEALGIAEMKEKDFLGNGDLEGLLQELEKQDSQFVIACVGHEPAMSAWTKELTGQSTPFPKGGVVNIRFEEDKEKGRLDWKLFPN</sequence>
<dbReference type="InterPro" id="IPR013078">
    <property type="entry name" value="His_Pase_superF_clade-1"/>
</dbReference>